<dbReference type="OrthoDB" id="1491426at2"/>
<gene>
    <name evidence="1" type="ordered locus">Aeqsu_0721</name>
</gene>
<evidence type="ECO:0008006" key="3">
    <source>
        <dbReference type="Google" id="ProtNLM"/>
    </source>
</evidence>
<reference evidence="1 2" key="1">
    <citation type="submission" date="2012-06" db="EMBL/GenBank/DDBJ databases">
        <title>The complete genome of Aequorivita sublithincola DSM 14238.</title>
        <authorList>
            <consortium name="US DOE Joint Genome Institute (JGI-PGF)"/>
            <person name="Lucas S."/>
            <person name="Copeland A."/>
            <person name="Lapidus A."/>
            <person name="Goodwin L."/>
            <person name="Pitluck S."/>
            <person name="Peters L."/>
            <person name="Munk A.C.C."/>
            <person name="Kyrpides N."/>
            <person name="Mavromatis K."/>
            <person name="Pagani I."/>
            <person name="Ivanova N."/>
            <person name="Ovchinnikova G."/>
            <person name="Zeytun A."/>
            <person name="Detter J.C."/>
            <person name="Han C."/>
            <person name="Land M."/>
            <person name="Hauser L."/>
            <person name="Markowitz V."/>
            <person name="Cheng J.-F."/>
            <person name="Hugenholtz P."/>
            <person name="Woyke T."/>
            <person name="Wu D."/>
            <person name="Tindall B."/>
            <person name="Faehnrich R."/>
            <person name="Brambilla E."/>
            <person name="Klenk H.-P."/>
            <person name="Eisen J.A."/>
        </authorList>
    </citation>
    <scope>NUCLEOTIDE SEQUENCE [LARGE SCALE GENOMIC DNA]</scope>
    <source>
        <strain evidence="2">DSM 14238 / LMG 21431 / ACAM 643 / 9-3</strain>
    </source>
</reference>
<keyword evidence="2" id="KW-1185">Reference proteome</keyword>
<name>I3YTB1_AEQSU</name>
<dbReference type="KEGG" id="asl:Aeqsu_0721"/>
<dbReference type="Proteomes" id="UP000006049">
    <property type="component" value="Chromosome"/>
</dbReference>
<evidence type="ECO:0000313" key="1">
    <source>
        <dbReference type="EMBL" id="AFL80229.1"/>
    </source>
</evidence>
<dbReference type="HOGENOM" id="CLU_796042_0_0_10"/>
<evidence type="ECO:0000313" key="2">
    <source>
        <dbReference type="Proteomes" id="UP000006049"/>
    </source>
</evidence>
<dbReference type="STRING" id="746697.Aeqsu_0721"/>
<dbReference type="EMBL" id="CP003280">
    <property type="protein sequence ID" value="AFL80229.1"/>
    <property type="molecule type" value="Genomic_DNA"/>
</dbReference>
<proteinExistence type="predicted"/>
<dbReference type="RefSeq" id="WP_014781487.1">
    <property type="nucleotide sequence ID" value="NC_018013.1"/>
</dbReference>
<accession>I3YTB1</accession>
<protein>
    <recommendedName>
        <fullName evidence="3">DUF4394 domain-containing protein</fullName>
    </recommendedName>
</protein>
<sequence length="348" mass="37889">MKNFKTLFGFVFIASILFTNCSDDDTVTDDDPTNLPCANYNKELLTLTTAFDGNPNAVIDYNSFIINNLDPLLPNSQGSFTTTSNLSFELPTNGSIYNEASNLHGILVSRAGKYFTFNTSTGVGQESVVPSDIASPVLVGNLGYVIEVSNFGYGTSGVADQFKVRPFNITDGTLGAALPISAANTTFNNNSFFTVETMSMATDAVDKLFFLSGTNLVTVNKTSNIASQIDLYPSFSMLDYVRFFGLEYSESLGLIAIMDMASTNTRDLVKINPSTNTVVSLISIPADINNEFYSTTYSECKKTYYLTTLQNGSSPTKTLYFEFNLTTNTINNSQIIADYVFGIDLIPG</sequence>
<organism evidence="1 2">
    <name type="scientific">Aequorivita sublithincola (strain DSM 14238 / LMG 21431 / ACAM 643 / 9-3)</name>
    <dbReference type="NCBI Taxonomy" id="746697"/>
    <lineage>
        <taxon>Bacteria</taxon>
        <taxon>Pseudomonadati</taxon>
        <taxon>Bacteroidota</taxon>
        <taxon>Flavobacteriia</taxon>
        <taxon>Flavobacteriales</taxon>
        <taxon>Flavobacteriaceae</taxon>
        <taxon>Aequorivita</taxon>
    </lineage>
</organism>
<dbReference type="AlphaFoldDB" id="I3YTB1"/>
<dbReference type="eggNOG" id="ENOG5033Q42">
    <property type="taxonomic scope" value="Bacteria"/>
</dbReference>